<protein>
    <submittedName>
        <fullName evidence="1">Uncharacterized protein</fullName>
    </submittedName>
</protein>
<evidence type="ECO:0000313" key="1">
    <source>
        <dbReference type="EMBL" id="KAI3701872.1"/>
    </source>
</evidence>
<gene>
    <name evidence="1" type="ORF">L6452_27295</name>
</gene>
<dbReference type="Proteomes" id="UP001055879">
    <property type="component" value="Linkage Group LG09"/>
</dbReference>
<reference evidence="1 2" key="2">
    <citation type="journal article" date="2022" name="Mol. Ecol. Resour.">
        <title>The genomes of chicory, endive, great burdock and yacon provide insights into Asteraceae paleo-polyploidization history and plant inulin production.</title>
        <authorList>
            <person name="Fan W."/>
            <person name="Wang S."/>
            <person name="Wang H."/>
            <person name="Wang A."/>
            <person name="Jiang F."/>
            <person name="Liu H."/>
            <person name="Zhao H."/>
            <person name="Xu D."/>
            <person name="Zhang Y."/>
        </authorList>
    </citation>
    <scope>NUCLEOTIDE SEQUENCE [LARGE SCALE GENOMIC DNA]</scope>
    <source>
        <strain evidence="2">cv. Niubang</strain>
    </source>
</reference>
<organism evidence="1 2">
    <name type="scientific">Arctium lappa</name>
    <name type="common">Greater burdock</name>
    <name type="synonym">Lappa major</name>
    <dbReference type="NCBI Taxonomy" id="4217"/>
    <lineage>
        <taxon>Eukaryota</taxon>
        <taxon>Viridiplantae</taxon>
        <taxon>Streptophyta</taxon>
        <taxon>Embryophyta</taxon>
        <taxon>Tracheophyta</taxon>
        <taxon>Spermatophyta</taxon>
        <taxon>Magnoliopsida</taxon>
        <taxon>eudicotyledons</taxon>
        <taxon>Gunneridae</taxon>
        <taxon>Pentapetalae</taxon>
        <taxon>asterids</taxon>
        <taxon>campanulids</taxon>
        <taxon>Asterales</taxon>
        <taxon>Asteraceae</taxon>
        <taxon>Carduoideae</taxon>
        <taxon>Cardueae</taxon>
        <taxon>Arctiinae</taxon>
        <taxon>Arctium</taxon>
    </lineage>
</organism>
<accession>A0ACB8ZV35</accession>
<name>A0ACB8ZV35_ARCLA</name>
<dbReference type="EMBL" id="CM042055">
    <property type="protein sequence ID" value="KAI3701872.1"/>
    <property type="molecule type" value="Genomic_DNA"/>
</dbReference>
<comment type="caution">
    <text evidence="1">The sequence shown here is derived from an EMBL/GenBank/DDBJ whole genome shotgun (WGS) entry which is preliminary data.</text>
</comment>
<keyword evidence="2" id="KW-1185">Reference proteome</keyword>
<proteinExistence type="predicted"/>
<evidence type="ECO:0000313" key="2">
    <source>
        <dbReference type="Proteomes" id="UP001055879"/>
    </source>
</evidence>
<reference evidence="2" key="1">
    <citation type="journal article" date="2022" name="Mol. Ecol. Resour.">
        <title>The genomes of chicory, endive, great burdock and yacon provide insights into Asteraceae palaeo-polyploidization history and plant inulin production.</title>
        <authorList>
            <person name="Fan W."/>
            <person name="Wang S."/>
            <person name="Wang H."/>
            <person name="Wang A."/>
            <person name="Jiang F."/>
            <person name="Liu H."/>
            <person name="Zhao H."/>
            <person name="Xu D."/>
            <person name="Zhang Y."/>
        </authorList>
    </citation>
    <scope>NUCLEOTIDE SEQUENCE [LARGE SCALE GENOMIC DNA]</scope>
    <source>
        <strain evidence="2">cv. Niubang</strain>
    </source>
</reference>
<sequence>MNFINCNHFSIYKNIASQNKNKKQCDVVGIGFILQIEFQNLRFHFSNSLLQSDIYIYLYIAMDSATHRRLQVIQNHFLLQSSPSTPLLRLHQTAGEFFLEQGYSVVLPENLQTGKWNVLRSVCSPLKLVSRFPDHPEIATLHDNFVHAVETYGDNKYLGTRVRVDGIVGEYKWMTYMEAGIARLEIGSGLVYHGIPKGSCVGLYFNNRPEWLIVDHACSAYSYISVPLYDTLGPDAVKFVVNHAAVQVIFCVPQTLKNLLSFLPEIPSVHLIVVVGTSDHQMASLPPQTNVEIVTYTKLQIQGHNYPKSFCPPKPEDTATICYTSGTTGMPKGAVLSHKNLIANLAGQSLRMTFYPSDIYISYLPLAHIFERATQIILAYYGVGVGFYQGDSLKLMDDMAYLRPTIFFSVPRVFNRLYAGITNAVKSSGVLRERLFNVAYTAKKQAILSGKNSSAIWDSLVFNKIKGMVGGRIRYMVSAASPLSPDVLDFLKVCFGCVFIEAYGMTENSCAISFMDEADNLCGQLGSPNPACEIKLVDVPEMGYTSTDQPHPRGEICVRGPTVFQGYYKDEAQTREMIAEDGWLYTGDIGVWLPEGRLKIIDRKKNIFKLAQGEYVAPEKIESIYVNCKFVAQCFLHGDSLKSSLVAVVSLDQDVFKAWAAAEGIKFEDLRQLCNDPKARAAVLTDMNLVAKKAQLRGFECVKAVTLVVEPFTMENGLLTPTFKIKRPQAKAYFSKAIAEMYIEISKSPEMQRVD</sequence>